<proteinExistence type="predicted"/>
<sequence>MKSERGLLLFLRYSHRWGNEAMRGFIDVTTLDPARHCSKYQCICQYVIKHLSTKPRGKLKLFNFFYWVKCRIRICSNFGNKKLSTSSCSWFLTCTDQSYMSYYISHVAGVFHWIHTAHLRIIKMSQSRNLFANHTRKKCTIISEDIKL</sequence>
<dbReference type="AlphaFoldDB" id="A0A336LEC1"/>
<reference evidence="2" key="2">
    <citation type="submission" date="2018-07" db="EMBL/GenBank/DDBJ databases">
        <authorList>
            <person name="Quirk P.G."/>
            <person name="Krulwich T.A."/>
        </authorList>
    </citation>
    <scope>NUCLEOTIDE SEQUENCE</scope>
</reference>
<evidence type="ECO:0000313" key="1">
    <source>
        <dbReference type="EMBL" id="SSX15101.1"/>
    </source>
</evidence>
<dbReference type="EMBL" id="UFQS01003038">
    <property type="protein sequence ID" value="SSX15101.1"/>
    <property type="molecule type" value="Genomic_DNA"/>
</dbReference>
<dbReference type="VEuPathDB" id="VectorBase:CSON008061"/>
<accession>A0A336LEC1</accession>
<organism evidence="1">
    <name type="scientific">Culicoides sonorensis</name>
    <name type="common">Biting midge</name>
    <dbReference type="NCBI Taxonomy" id="179676"/>
    <lineage>
        <taxon>Eukaryota</taxon>
        <taxon>Metazoa</taxon>
        <taxon>Ecdysozoa</taxon>
        <taxon>Arthropoda</taxon>
        <taxon>Hexapoda</taxon>
        <taxon>Insecta</taxon>
        <taxon>Pterygota</taxon>
        <taxon>Neoptera</taxon>
        <taxon>Endopterygota</taxon>
        <taxon>Diptera</taxon>
        <taxon>Nematocera</taxon>
        <taxon>Chironomoidea</taxon>
        <taxon>Ceratopogonidae</taxon>
        <taxon>Ceratopogoninae</taxon>
        <taxon>Culicoides</taxon>
        <taxon>Monoculicoides</taxon>
    </lineage>
</organism>
<dbReference type="EMBL" id="UFQT01003038">
    <property type="protein sequence ID" value="SSX34481.1"/>
    <property type="molecule type" value="Genomic_DNA"/>
</dbReference>
<evidence type="ECO:0000313" key="2">
    <source>
        <dbReference type="EMBL" id="SSX34481.1"/>
    </source>
</evidence>
<gene>
    <name evidence="1" type="primary">CSON008061</name>
</gene>
<reference evidence="1" key="1">
    <citation type="submission" date="2018-04" db="EMBL/GenBank/DDBJ databases">
        <authorList>
            <person name="Go L.Y."/>
            <person name="Mitchell J.A."/>
        </authorList>
    </citation>
    <scope>NUCLEOTIDE SEQUENCE</scope>
    <source>
        <tissue evidence="1">Whole organism</tissue>
    </source>
</reference>
<name>A0A336LEC1_CULSO</name>
<protein>
    <submittedName>
        <fullName evidence="1">CSON008061 protein</fullName>
    </submittedName>
</protein>